<dbReference type="GO" id="GO:0070475">
    <property type="term" value="P:rRNA base methylation"/>
    <property type="evidence" value="ECO:0000318"/>
    <property type="project" value="GO_Central"/>
</dbReference>
<dbReference type="PATRIC" id="fig|515635.4.peg.1178"/>
<reference evidence="4" key="1">
    <citation type="journal article" date="2016" name="Front. Microbiol.">
        <title>The complete genome sequence of hyperthermophile Dictyoglomus turgidum DSM 6724 reveals a specialized carbohydrate fermentor.</title>
        <authorList>
            <person name="Brumm P.J."/>
            <person name="Gowda K."/>
            <person name="Robb F.T."/>
            <person name="Mead D.A."/>
        </authorList>
    </citation>
    <scope>NUCLEOTIDE SEQUENCE [LARGE SCALE GENOMIC DNA]</scope>
    <source>
        <strain evidence="4">DSM 6724 / Z-1310</strain>
    </source>
</reference>
<evidence type="ECO:0000256" key="1">
    <source>
        <dbReference type="ARBA" id="ARBA00022603"/>
    </source>
</evidence>
<dbReference type="GO" id="GO:0052913">
    <property type="term" value="F:16S rRNA (guanine(966)-N(2))-methyltransferase activity"/>
    <property type="evidence" value="ECO:0000318"/>
    <property type="project" value="GO_Central"/>
</dbReference>
<dbReference type="NCBIfam" id="TIGR00095">
    <property type="entry name" value="16S rRNA (guanine(966)-N(2))-methyltransferase RsmD"/>
    <property type="match status" value="1"/>
</dbReference>
<dbReference type="PROSITE" id="PS00092">
    <property type="entry name" value="N6_MTASE"/>
    <property type="match status" value="1"/>
</dbReference>
<organism evidence="3 4">
    <name type="scientific">Dictyoglomus turgidum (strain DSM 6724 / Z-1310)</name>
    <dbReference type="NCBI Taxonomy" id="515635"/>
    <lineage>
        <taxon>Bacteria</taxon>
        <taxon>Pseudomonadati</taxon>
        <taxon>Dictyoglomota</taxon>
        <taxon>Dictyoglomia</taxon>
        <taxon>Dictyoglomales</taxon>
        <taxon>Dictyoglomaceae</taxon>
        <taxon>Dictyoglomus</taxon>
    </lineage>
</organism>
<dbReference type="FunCoup" id="B8E2S0">
    <property type="interactions" value="444"/>
</dbReference>
<keyword evidence="4" id="KW-1185">Reference proteome</keyword>
<dbReference type="CDD" id="cd02440">
    <property type="entry name" value="AdoMet_MTases"/>
    <property type="match status" value="1"/>
</dbReference>
<dbReference type="OrthoDB" id="9803017at2"/>
<dbReference type="InParanoid" id="B8E2S0"/>
<gene>
    <name evidence="3" type="ordered locus">Dtur_1141</name>
</gene>
<dbReference type="RefSeq" id="WP_012583502.1">
    <property type="nucleotide sequence ID" value="NC_011661.1"/>
</dbReference>
<dbReference type="Proteomes" id="UP000007719">
    <property type="component" value="Chromosome"/>
</dbReference>
<dbReference type="SUPFAM" id="SSF53335">
    <property type="entry name" value="S-adenosyl-L-methionine-dependent methyltransferases"/>
    <property type="match status" value="1"/>
</dbReference>
<dbReference type="HOGENOM" id="CLU_075826_1_0_0"/>
<dbReference type="Pfam" id="PF03602">
    <property type="entry name" value="Cons_hypoth95"/>
    <property type="match status" value="1"/>
</dbReference>
<dbReference type="InterPro" id="IPR004398">
    <property type="entry name" value="RNA_MeTrfase_RsmD"/>
</dbReference>
<evidence type="ECO:0000313" key="3">
    <source>
        <dbReference type="EMBL" id="ACK42420.1"/>
    </source>
</evidence>
<evidence type="ECO:0000313" key="4">
    <source>
        <dbReference type="Proteomes" id="UP000007719"/>
    </source>
</evidence>
<dbReference type="InterPro" id="IPR029063">
    <property type="entry name" value="SAM-dependent_MTases_sf"/>
</dbReference>
<dbReference type="EMBL" id="CP001251">
    <property type="protein sequence ID" value="ACK42420.1"/>
    <property type="molecule type" value="Genomic_DNA"/>
</dbReference>
<protein>
    <submittedName>
        <fullName evidence="3">Methyltransferase</fullName>
    </submittedName>
</protein>
<sequence>MSSEIKVSGGFLKDKKVKVLRQGNYRITMEQVRRSMFNIISEKVLGSFFLDLFAGSGIVGIEAISYGAEKSVFVENHIHAVKLLRENLKNLGIQEKTKVIYKDVFEFLNKTPEEKYDIIFADPPYELSEKILNVVEYVNNYNWLKIDGILIIEHHKKTILPDDLFNLSKFLEKNYGETVLSFYKY</sequence>
<dbReference type="GO" id="GO:0003676">
    <property type="term" value="F:nucleic acid binding"/>
    <property type="evidence" value="ECO:0007669"/>
    <property type="project" value="InterPro"/>
</dbReference>
<dbReference type="KEGG" id="dtu:Dtur_1141"/>
<keyword evidence="1 3" id="KW-0489">Methyltransferase</keyword>
<accession>B8E2S0</accession>
<evidence type="ECO:0000256" key="2">
    <source>
        <dbReference type="ARBA" id="ARBA00022679"/>
    </source>
</evidence>
<dbReference type="EnsemblBacteria" id="ACK42420">
    <property type="protein sequence ID" value="ACK42420"/>
    <property type="gene ID" value="Dtur_1141"/>
</dbReference>
<keyword evidence="2" id="KW-0808">Transferase</keyword>
<dbReference type="AlphaFoldDB" id="B8E2S0"/>
<name>B8E2S0_DICTD</name>
<dbReference type="eggNOG" id="COG0742">
    <property type="taxonomic scope" value="Bacteria"/>
</dbReference>
<dbReference type="STRING" id="515635.Dtur_1141"/>
<dbReference type="PANTHER" id="PTHR43542:SF1">
    <property type="entry name" value="METHYLTRANSFERASE"/>
    <property type="match status" value="1"/>
</dbReference>
<dbReference type="Gene3D" id="3.40.50.150">
    <property type="entry name" value="Vaccinia Virus protein VP39"/>
    <property type="match status" value="1"/>
</dbReference>
<dbReference type="PANTHER" id="PTHR43542">
    <property type="entry name" value="METHYLTRANSFERASE"/>
    <property type="match status" value="1"/>
</dbReference>
<proteinExistence type="predicted"/>
<dbReference type="InterPro" id="IPR002052">
    <property type="entry name" value="DNA_methylase_N6_adenine_CS"/>
</dbReference>
<dbReference type="PIRSF" id="PIRSF004553">
    <property type="entry name" value="CHP00095"/>
    <property type="match status" value="1"/>
</dbReference>